<keyword evidence="3" id="KW-0813">Transport</keyword>
<dbReference type="Gene3D" id="1.20.120.220">
    <property type="entry name" value="ATP synthase, F0 complex, subunit A"/>
    <property type="match status" value="1"/>
</dbReference>
<comment type="subcellular location">
    <subcellularLocation>
        <location evidence="1">Membrane</location>
        <topology evidence="1">Multi-pass membrane protein</topology>
    </subcellularLocation>
    <subcellularLocation>
        <location evidence="11">Mitochondrion inner membrane</location>
        <topology evidence="11">Multi-pass membrane protein</topology>
    </subcellularLocation>
</comment>
<keyword evidence="4" id="KW-0138">CF(0)</keyword>
<accession>A0A1S5XVY0</accession>
<evidence type="ECO:0000256" key="11">
    <source>
        <dbReference type="RuleBase" id="RU004450"/>
    </source>
</evidence>
<reference evidence="13" key="2">
    <citation type="journal article" date="2017" name="Mol. Phylogenet. Evol.">
        <title>The phylogenetic position of eriophyoid mites (superfamily Eriophyoidea) in Acariformes inferred from the sequences of mitochondrial genomes and nuclear small subunit (18S) rRNA gene.</title>
        <authorList>
            <person name="Xue X.F."/>
            <person name="Dong Y."/>
            <person name="Deng W."/>
            <person name="Hong X.Y."/>
            <person name="Shao R."/>
        </authorList>
    </citation>
    <scope>NUCLEOTIDE SEQUENCE</scope>
</reference>
<keyword evidence="9 12" id="KW-0472">Membrane</keyword>
<keyword evidence="6" id="KW-0375">Hydrogen ion transport</keyword>
<evidence type="ECO:0000256" key="7">
    <source>
        <dbReference type="ARBA" id="ARBA00022989"/>
    </source>
</evidence>
<dbReference type="GO" id="GO:0046933">
    <property type="term" value="F:proton-transporting ATP synthase activity, rotational mechanism"/>
    <property type="evidence" value="ECO:0007669"/>
    <property type="project" value="TreeGrafter"/>
</dbReference>
<comment type="similarity">
    <text evidence="2">Belongs to the ATPase A chain family.</text>
</comment>
<feature type="transmembrane region" description="Helical" evidence="12">
    <location>
        <begin position="152"/>
        <end position="172"/>
    </location>
</feature>
<dbReference type="InterPro" id="IPR045083">
    <property type="entry name" value="ATP_synth_F0_asu_bact/mt"/>
</dbReference>
<evidence type="ECO:0000256" key="8">
    <source>
        <dbReference type="ARBA" id="ARBA00023065"/>
    </source>
</evidence>
<evidence type="ECO:0000256" key="4">
    <source>
        <dbReference type="ARBA" id="ARBA00022547"/>
    </source>
</evidence>
<reference evidence="13" key="1">
    <citation type="submission" date="2016-04" db="EMBL/GenBank/DDBJ databases">
        <authorList>
            <person name="Evans L.H."/>
            <person name="Alamgir A."/>
            <person name="Owens N."/>
            <person name="Weber N.D."/>
            <person name="Virtaneva K."/>
            <person name="Barbian K."/>
            <person name="Babar A."/>
            <person name="Rosenke K."/>
        </authorList>
    </citation>
    <scope>NUCLEOTIDE SEQUENCE</scope>
</reference>
<geneLocation type="mitochondrion" evidence="13"/>
<keyword evidence="13" id="KW-0496">Mitochondrion</keyword>
<evidence type="ECO:0000256" key="5">
    <source>
        <dbReference type="ARBA" id="ARBA00022692"/>
    </source>
</evidence>
<evidence type="ECO:0000256" key="6">
    <source>
        <dbReference type="ARBA" id="ARBA00022781"/>
    </source>
</evidence>
<evidence type="ECO:0000256" key="1">
    <source>
        <dbReference type="ARBA" id="ARBA00004141"/>
    </source>
</evidence>
<protein>
    <recommendedName>
        <fullName evidence="11">ATP synthase subunit a</fullName>
    </recommendedName>
</protein>
<feature type="transmembrane region" description="Helical" evidence="12">
    <location>
        <begin position="178"/>
        <end position="206"/>
    </location>
</feature>
<dbReference type="Pfam" id="PF00119">
    <property type="entry name" value="ATP-synt_A"/>
    <property type="match status" value="1"/>
</dbReference>
<keyword evidence="5 12" id="KW-0812">Transmembrane</keyword>
<evidence type="ECO:0000256" key="3">
    <source>
        <dbReference type="ARBA" id="ARBA00022448"/>
    </source>
</evidence>
<dbReference type="EMBL" id="KX027362">
    <property type="protein sequence ID" value="AQQ72862.1"/>
    <property type="molecule type" value="Genomic_DNA"/>
</dbReference>
<keyword evidence="8" id="KW-0406">Ion transport</keyword>
<sequence>MMMSLFSSFDQYFFLYASFVCMFFISILGGYFFNLSFLVSNLLTMQVEKMFLQAKSSHFSSNFKSCVFLLFFILNFSSIFPYNFPWTSQMSTVMFISLSIWLTLNLYYALKNSKMFVSHMIPEGCPKPLVAFLFLIEMVSNMIRPVTLSVRLVANILAGHILMILLAKLVFFVGPPLIVIYMLLNLVEFAVSLIQCYIFTVLVTLYMSELH</sequence>
<dbReference type="InterPro" id="IPR023011">
    <property type="entry name" value="ATP_synth_F0_asu_AS"/>
</dbReference>
<dbReference type="GO" id="GO:0045259">
    <property type="term" value="C:proton-transporting ATP synthase complex"/>
    <property type="evidence" value="ECO:0007669"/>
    <property type="project" value="UniProtKB-KW"/>
</dbReference>
<proteinExistence type="inferred from homology"/>
<evidence type="ECO:0000313" key="13">
    <source>
        <dbReference type="EMBL" id="AQQ72862.1"/>
    </source>
</evidence>
<dbReference type="PANTHER" id="PTHR11410">
    <property type="entry name" value="ATP SYNTHASE SUBUNIT A"/>
    <property type="match status" value="1"/>
</dbReference>
<dbReference type="AlphaFoldDB" id="A0A1S5XVY0"/>
<dbReference type="PRINTS" id="PR00123">
    <property type="entry name" value="ATPASEA"/>
</dbReference>
<keyword evidence="10" id="KW-0066">ATP synthesis</keyword>
<dbReference type="NCBIfam" id="TIGR01131">
    <property type="entry name" value="ATP_synt_6_or_A"/>
    <property type="match status" value="1"/>
</dbReference>
<evidence type="ECO:0000256" key="2">
    <source>
        <dbReference type="ARBA" id="ARBA00006810"/>
    </source>
</evidence>
<evidence type="ECO:0000256" key="10">
    <source>
        <dbReference type="ARBA" id="ARBA00023310"/>
    </source>
</evidence>
<dbReference type="PROSITE" id="PS00449">
    <property type="entry name" value="ATPASE_A"/>
    <property type="match status" value="1"/>
</dbReference>
<gene>
    <name evidence="13" type="primary">atp6</name>
</gene>
<organism evidence="13">
    <name type="scientific">Leipothrix sp. 1 XFX-2017</name>
    <dbReference type="NCBI Taxonomy" id="1955440"/>
    <lineage>
        <taxon>Eukaryota</taxon>
        <taxon>Metazoa</taxon>
        <taxon>Ecdysozoa</taxon>
        <taxon>Arthropoda</taxon>
        <taxon>Chelicerata</taxon>
        <taxon>Arachnida</taxon>
        <taxon>Acari</taxon>
        <taxon>Acariformes</taxon>
        <taxon>Trombidiformes</taxon>
        <taxon>Prostigmata</taxon>
        <taxon>Eupodina</taxon>
        <taxon>Eriophyoidea</taxon>
        <taxon>Eriophyidae</taxon>
        <taxon>Phyllocoptinae</taxon>
        <taxon>Phyllocoptini</taxon>
        <taxon>Leipothrix</taxon>
    </lineage>
</organism>
<dbReference type="CDD" id="cd00310">
    <property type="entry name" value="ATP-synt_Fo_a_6"/>
    <property type="match status" value="1"/>
</dbReference>
<feature type="transmembrane region" description="Helical" evidence="12">
    <location>
        <begin position="12"/>
        <end position="45"/>
    </location>
</feature>
<evidence type="ECO:0000256" key="9">
    <source>
        <dbReference type="ARBA" id="ARBA00023136"/>
    </source>
</evidence>
<dbReference type="GO" id="GO:0005743">
    <property type="term" value="C:mitochondrial inner membrane"/>
    <property type="evidence" value="ECO:0007669"/>
    <property type="project" value="UniProtKB-SubCell"/>
</dbReference>
<name>A0A1S5XVY0_9ACAR</name>
<dbReference type="SUPFAM" id="SSF81336">
    <property type="entry name" value="F1F0 ATP synthase subunit A"/>
    <property type="match status" value="1"/>
</dbReference>
<feature type="transmembrane region" description="Helical" evidence="12">
    <location>
        <begin position="66"/>
        <end position="84"/>
    </location>
</feature>
<feature type="transmembrane region" description="Helical" evidence="12">
    <location>
        <begin position="90"/>
        <end position="110"/>
    </location>
</feature>
<dbReference type="InterPro" id="IPR000568">
    <property type="entry name" value="ATP_synth_F0_asu"/>
</dbReference>
<evidence type="ECO:0000256" key="12">
    <source>
        <dbReference type="SAM" id="Phobius"/>
    </source>
</evidence>
<keyword evidence="7 12" id="KW-1133">Transmembrane helix</keyword>
<dbReference type="PANTHER" id="PTHR11410:SF0">
    <property type="entry name" value="ATP SYNTHASE SUBUNIT A"/>
    <property type="match status" value="1"/>
</dbReference>
<dbReference type="InterPro" id="IPR035908">
    <property type="entry name" value="F0_ATP_A_sf"/>
</dbReference>